<dbReference type="InterPro" id="IPR041663">
    <property type="entry name" value="DisA/LigA_HHH"/>
</dbReference>
<evidence type="ECO:0000256" key="13">
    <source>
        <dbReference type="RuleBase" id="RU000618"/>
    </source>
</evidence>
<name>A0ABQ2LE58_9PROT</name>
<comment type="caution">
    <text evidence="12">Lacks conserved residue(s) required for the propagation of feature annotation.</text>
</comment>
<keyword evidence="7 12" id="KW-0460">Magnesium</keyword>
<evidence type="ECO:0000256" key="11">
    <source>
        <dbReference type="ARBA" id="ARBA00034005"/>
    </source>
</evidence>
<dbReference type="PROSITE" id="PS01055">
    <property type="entry name" value="DNA_LIGASE_N1"/>
    <property type="match status" value="1"/>
</dbReference>
<dbReference type="EMBL" id="BMOV01000003">
    <property type="protein sequence ID" value="GGO09896.1"/>
    <property type="molecule type" value="Genomic_DNA"/>
</dbReference>
<keyword evidence="10 12" id="KW-0464">Manganese</keyword>
<dbReference type="GO" id="GO:0016874">
    <property type="term" value="F:ligase activity"/>
    <property type="evidence" value="ECO:0007669"/>
    <property type="project" value="UniProtKB-KW"/>
</dbReference>
<evidence type="ECO:0000313" key="16">
    <source>
        <dbReference type="Proteomes" id="UP000602381"/>
    </source>
</evidence>
<keyword evidence="5 12" id="KW-0227">DNA damage</keyword>
<proteinExistence type="inferred from homology"/>
<dbReference type="Pfam" id="PF01653">
    <property type="entry name" value="DNA_ligase_aden"/>
    <property type="match status" value="1"/>
</dbReference>
<evidence type="ECO:0000256" key="12">
    <source>
        <dbReference type="HAMAP-Rule" id="MF_01588"/>
    </source>
</evidence>
<dbReference type="Gene3D" id="3.40.50.10190">
    <property type="entry name" value="BRCT domain"/>
    <property type="match status" value="1"/>
</dbReference>
<evidence type="ECO:0000256" key="7">
    <source>
        <dbReference type="ARBA" id="ARBA00022842"/>
    </source>
</evidence>
<dbReference type="EC" id="6.5.1.2" evidence="12 13"/>
<dbReference type="CDD" id="cd00114">
    <property type="entry name" value="LIGANc"/>
    <property type="match status" value="1"/>
</dbReference>
<dbReference type="PROSITE" id="PS50172">
    <property type="entry name" value="BRCT"/>
    <property type="match status" value="1"/>
</dbReference>
<organism evidence="15 16">
    <name type="scientific">Iodidimonas muriae</name>
    <dbReference type="NCBI Taxonomy" id="261467"/>
    <lineage>
        <taxon>Bacteria</taxon>
        <taxon>Pseudomonadati</taxon>
        <taxon>Pseudomonadota</taxon>
        <taxon>Alphaproteobacteria</taxon>
        <taxon>Iodidimonadales</taxon>
        <taxon>Iodidimonadaceae</taxon>
        <taxon>Iodidimonas</taxon>
    </lineage>
</organism>
<dbReference type="InterPro" id="IPR004150">
    <property type="entry name" value="NAD_DNA_ligase_OB"/>
</dbReference>
<dbReference type="SMART" id="SM00292">
    <property type="entry name" value="BRCT"/>
    <property type="match status" value="1"/>
</dbReference>
<feature type="binding site" evidence="12">
    <location>
        <position position="330"/>
    </location>
    <ligand>
        <name>NAD(+)</name>
        <dbReference type="ChEBI" id="CHEBI:57540"/>
    </ligand>
</feature>
<dbReference type="Pfam" id="PF12826">
    <property type="entry name" value="HHH_2"/>
    <property type="match status" value="1"/>
</dbReference>
<keyword evidence="3 12" id="KW-0235">DNA replication</keyword>
<reference evidence="16" key="1">
    <citation type="journal article" date="2019" name="Int. J. Syst. Evol. Microbiol.">
        <title>The Global Catalogue of Microorganisms (GCM) 10K type strain sequencing project: providing services to taxonomists for standard genome sequencing and annotation.</title>
        <authorList>
            <consortium name="The Broad Institute Genomics Platform"/>
            <consortium name="The Broad Institute Genome Sequencing Center for Infectious Disease"/>
            <person name="Wu L."/>
            <person name="Ma J."/>
        </authorList>
    </citation>
    <scope>NUCLEOTIDE SEQUENCE [LARGE SCALE GENOMIC DNA]</scope>
    <source>
        <strain evidence="16">JCM 17843</strain>
    </source>
</reference>
<keyword evidence="9 12" id="KW-0234">DNA repair</keyword>
<dbReference type="InterPro" id="IPR013840">
    <property type="entry name" value="DNAligase_N"/>
</dbReference>
<accession>A0ABQ2LE58</accession>
<dbReference type="InterPro" id="IPR003583">
    <property type="entry name" value="Hlx-hairpin-Hlx_DNA-bd_motif"/>
</dbReference>
<dbReference type="InterPro" id="IPR010994">
    <property type="entry name" value="RuvA_2-like"/>
</dbReference>
<feature type="domain" description="BRCT" evidence="14">
    <location>
        <begin position="617"/>
        <end position="690"/>
    </location>
</feature>
<evidence type="ECO:0000256" key="1">
    <source>
        <dbReference type="ARBA" id="ARBA00004067"/>
    </source>
</evidence>
<dbReference type="InterPro" id="IPR013839">
    <property type="entry name" value="DNAligase_adenylation"/>
</dbReference>
<gene>
    <name evidence="12 15" type="primary">ligA</name>
    <name evidence="15" type="ORF">GCM10007972_11940</name>
</gene>
<evidence type="ECO:0000313" key="15">
    <source>
        <dbReference type="EMBL" id="GGO09896.1"/>
    </source>
</evidence>
<comment type="caution">
    <text evidence="15">The sequence shown here is derived from an EMBL/GenBank/DDBJ whole genome shotgun (WGS) entry which is preliminary data.</text>
</comment>
<dbReference type="PANTHER" id="PTHR23389">
    <property type="entry name" value="CHROMOSOME TRANSMISSION FIDELITY FACTOR 18"/>
    <property type="match status" value="1"/>
</dbReference>
<feature type="binding site" evidence="12">
    <location>
        <position position="306"/>
    </location>
    <ligand>
        <name>NAD(+)</name>
        <dbReference type="ChEBI" id="CHEBI:57540"/>
    </ligand>
</feature>
<dbReference type="Proteomes" id="UP000602381">
    <property type="component" value="Unassembled WGS sequence"/>
</dbReference>
<feature type="binding site" evidence="12">
    <location>
        <position position="427"/>
    </location>
    <ligand>
        <name>Zn(2+)</name>
        <dbReference type="ChEBI" id="CHEBI:29105"/>
    </ligand>
</feature>
<keyword evidence="4 12" id="KW-0479">Metal-binding</keyword>
<dbReference type="Gene3D" id="3.30.470.30">
    <property type="entry name" value="DNA ligase/mRNA capping enzyme"/>
    <property type="match status" value="1"/>
</dbReference>
<evidence type="ECO:0000256" key="2">
    <source>
        <dbReference type="ARBA" id="ARBA00022598"/>
    </source>
</evidence>
<dbReference type="Pfam" id="PF00533">
    <property type="entry name" value="BRCT"/>
    <property type="match status" value="1"/>
</dbReference>
<dbReference type="CDD" id="cd17748">
    <property type="entry name" value="BRCT_DNA_ligase_like"/>
    <property type="match status" value="1"/>
</dbReference>
<feature type="binding site" evidence="12">
    <location>
        <position position="424"/>
    </location>
    <ligand>
        <name>Zn(2+)</name>
        <dbReference type="ChEBI" id="CHEBI:29105"/>
    </ligand>
</feature>
<keyword evidence="6 12" id="KW-0862">Zinc</keyword>
<dbReference type="SMART" id="SM00532">
    <property type="entry name" value="LIGANc"/>
    <property type="match status" value="1"/>
</dbReference>
<dbReference type="NCBIfam" id="NF005932">
    <property type="entry name" value="PRK07956.1"/>
    <property type="match status" value="1"/>
</dbReference>
<keyword evidence="2 12" id="KW-0436">Ligase</keyword>
<dbReference type="SUPFAM" id="SSF52113">
    <property type="entry name" value="BRCT domain"/>
    <property type="match status" value="1"/>
</dbReference>
<feature type="binding site" evidence="12">
    <location>
        <begin position="47"/>
        <end position="51"/>
    </location>
    <ligand>
        <name>NAD(+)</name>
        <dbReference type="ChEBI" id="CHEBI:57540"/>
    </ligand>
</feature>
<protein>
    <recommendedName>
        <fullName evidence="12 13">DNA ligase</fullName>
        <ecNumber evidence="12 13">6.5.1.2</ecNumber>
    </recommendedName>
    <alternativeName>
        <fullName evidence="12">Polydeoxyribonucleotide synthase [NAD(+)]</fullName>
    </alternativeName>
</protein>
<dbReference type="Gene3D" id="6.20.10.30">
    <property type="match status" value="1"/>
</dbReference>
<keyword evidence="16" id="KW-1185">Reference proteome</keyword>
<dbReference type="InterPro" id="IPR001679">
    <property type="entry name" value="DNA_ligase"/>
</dbReference>
<dbReference type="PANTHER" id="PTHR23389:SF9">
    <property type="entry name" value="DNA LIGASE"/>
    <property type="match status" value="1"/>
</dbReference>
<dbReference type="Gene3D" id="2.40.50.140">
    <property type="entry name" value="Nucleic acid-binding proteins"/>
    <property type="match status" value="1"/>
</dbReference>
<evidence type="ECO:0000256" key="3">
    <source>
        <dbReference type="ARBA" id="ARBA00022705"/>
    </source>
</evidence>
<dbReference type="Gene3D" id="1.10.287.610">
    <property type="entry name" value="Helix hairpin bin"/>
    <property type="match status" value="1"/>
</dbReference>
<feature type="binding site" evidence="12">
    <location>
        <position position="153"/>
    </location>
    <ligand>
        <name>NAD(+)</name>
        <dbReference type="ChEBI" id="CHEBI:57540"/>
    </ligand>
</feature>
<feature type="binding site" evidence="12">
    <location>
        <position position="190"/>
    </location>
    <ligand>
        <name>NAD(+)</name>
        <dbReference type="ChEBI" id="CHEBI:57540"/>
    </ligand>
</feature>
<dbReference type="SUPFAM" id="SSF56091">
    <property type="entry name" value="DNA ligase/mRNA capping enzyme, catalytic domain"/>
    <property type="match status" value="1"/>
</dbReference>
<evidence type="ECO:0000256" key="4">
    <source>
        <dbReference type="ARBA" id="ARBA00022723"/>
    </source>
</evidence>
<evidence type="ECO:0000256" key="10">
    <source>
        <dbReference type="ARBA" id="ARBA00023211"/>
    </source>
</evidence>
<comment type="cofactor">
    <cofactor evidence="12">
        <name>Mg(2+)</name>
        <dbReference type="ChEBI" id="CHEBI:18420"/>
    </cofactor>
    <cofactor evidence="12">
        <name>Mn(2+)</name>
        <dbReference type="ChEBI" id="CHEBI:29035"/>
    </cofactor>
</comment>
<comment type="catalytic activity">
    <reaction evidence="11 12 13">
        <text>NAD(+) + (deoxyribonucleotide)n-3'-hydroxyl + 5'-phospho-(deoxyribonucleotide)m = (deoxyribonucleotide)n+m + AMP + beta-nicotinamide D-nucleotide.</text>
        <dbReference type="EC" id="6.5.1.2"/>
    </reaction>
</comment>
<dbReference type="RefSeq" id="WP_188873621.1">
    <property type="nucleotide sequence ID" value="NZ_BMOV01000003.1"/>
</dbReference>
<comment type="function">
    <text evidence="1 12">DNA ligase that catalyzes the formation of phosphodiester linkages between 5'-phosphoryl and 3'-hydroxyl groups in double-stranded DNA using NAD as a coenzyme and as the energy source for the reaction. It is essential for DNA replication and repair of damaged DNA.</text>
</comment>
<dbReference type="InterPro" id="IPR004149">
    <property type="entry name" value="Znf_DNAligase_C4"/>
</dbReference>
<dbReference type="InterPro" id="IPR036420">
    <property type="entry name" value="BRCT_dom_sf"/>
</dbReference>
<feature type="active site" description="N6-AMP-lysine intermediate" evidence="12">
    <location>
        <position position="132"/>
    </location>
</feature>
<feature type="binding site" evidence="12">
    <location>
        <position position="130"/>
    </location>
    <ligand>
        <name>NAD(+)</name>
        <dbReference type="ChEBI" id="CHEBI:57540"/>
    </ligand>
</feature>
<dbReference type="Pfam" id="PF03119">
    <property type="entry name" value="DNA_ligase_ZBD"/>
    <property type="match status" value="1"/>
</dbReference>
<dbReference type="InterPro" id="IPR033136">
    <property type="entry name" value="DNA_ligase_CS"/>
</dbReference>
<feature type="binding site" evidence="12">
    <location>
        <position position="448"/>
    </location>
    <ligand>
        <name>Zn(2+)</name>
        <dbReference type="ChEBI" id="CHEBI:29105"/>
    </ligand>
</feature>
<feature type="binding site" evidence="12">
    <location>
        <begin position="96"/>
        <end position="97"/>
    </location>
    <ligand>
        <name>NAD(+)</name>
        <dbReference type="ChEBI" id="CHEBI:57540"/>
    </ligand>
</feature>
<dbReference type="PIRSF" id="PIRSF001604">
    <property type="entry name" value="LigA"/>
    <property type="match status" value="1"/>
</dbReference>
<dbReference type="HAMAP" id="MF_01588">
    <property type="entry name" value="DNA_ligase_A"/>
    <property type="match status" value="1"/>
</dbReference>
<dbReference type="Gene3D" id="1.10.150.20">
    <property type="entry name" value="5' to 3' exonuclease, C-terminal subdomain"/>
    <property type="match status" value="2"/>
</dbReference>
<dbReference type="InterPro" id="IPR012340">
    <property type="entry name" value="NA-bd_OB-fold"/>
</dbReference>
<dbReference type="SUPFAM" id="SSF47781">
    <property type="entry name" value="RuvA domain 2-like"/>
    <property type="match status" value="1"/>
</dbReference>
<dbReference type="InterPro" id="IPR001357">
    <property type="entry name" value="BRCT_dom"/>
</dbReference>
<sequence length="699" mass="77555">MSKLPLLPVAVDDLDEKQARRELARLAMEIAHHDALYYQKDKPAISDADYDALRRRNEQIEARFPHLVRTNSPSKRVGAAPSEKFEKYRHQKPMLSLDNAFDEKDMADFLARIRRFLKLADEAPISLTGEPKIDGLSASLRYEYGQLVVGATRGDGTEGENITRNIRTISDIPERLAGDGWPDVVEIRGEIYMAKSDFFALNERQEKAGKAPFANPRNAAAGSVRQLDPAITKSRPLRFFAYGWGDMSALPFKTQMEALKQFERWGFKINPYTQTLDDLESVLEHFRGLEAKRASLDYDIDGVVYKVDRLDLQDKLGFISRSPRWAIAHKFPAEKAQTLLMDVDFQVGRTGAITPVAKLKPVTVGGVVVQKATLHNKDEIARLGVRIGDTVMIQRAGDVIPQILGFVPELRPDDAKAIHFPETCPICGSAVVREGDDVVIRCTGGLVCKAQRGERLRHFVSRDAMDIEGLGDKQIKAFFAKGLIEGPEDIFTLEDRNKDLQIEKMDGWGEQSAQKLFDAIRARRTVSLDRFLYALGIRHVGQTTAKILARRWTSLKALRGLLEGDPGQAKAELKAVDQIGPKLAESIIDFFHEPHNIKVIDGLLANVTVLDMEDVPQEPGPLAGKTLVFTGSLKQLKRSEAKAQAESFGATVTDSVSARTDLLIAGPGAGSKLKKAQSLGIDVIDEEEWLARIATFSPA</sequence>
<evidence type="ECO:0000259" key="14">
    <source>
        <dbReference type="PROSITE" id="PS50172"/>
    </source>
</evidence>
<dbReference type="SUPFAM" id="SSF50249">
    <property type="entry name" value="Nucleic acid-binding proteins"/>
    <property type="match status" value="1"/>
</dbReference>
<comment type="similarity">
    <text evidence="12">Belongs to the NAD-dependent DNA ligase family. LigA subfamily.</text>
</comment>
<dbReference type="PROSITE" id="PS01056">
    <property type="entry name" value="DNA_LIGASE_N2"/>
    <property type="match status" value="1"/>
</dbReference>
<dbReference type="NCBIfam" id="TIGR00575">
    <property type="entry name" value="dnlj"/>
    <property type="match status" value="1"/>
</dbReference>
<keyword evidence="8 12" id="KW-0520">NAD</keyword>
<evidence type="ECO:0000256" key="5">
    <source>
        <dbReference type="ARBA" id="ARBA00022763"/>
    </source>
</evidence>
<evidence type="ECO:0000256" key="8">
    <source>
        <dbReference type="ARBA" id="ARBA00023027"/>
    </source>
</evidence>
<dbReference type="InterPro" id="IPR018239">
    <property type="entry name" value="DNA_ligase_AS"/>
</dbReference>
<evidence type="ECO:0000256" key="9">
    <source>
        <dbReference type="ARBA" id="ARBA00023204"/>
    </source>
</evidence>
<dbReference type="SMART" id="SM00278">
    <property type="entry name" value="HhH1"/>
    <property type="match status" value="3"/>
</dbReference>
<dbReference type="Pfam" id="PF03120">
    <property type="entry name" value="OB_DNA_ligase"/>
    <property type="match status" value="1"/>
</dbReference>
<evidence type="ECO:0000256" key="6">
    <source>
        <dbReference type="ARBA" id="ARBA00022833"/>
    </source>
</evidence>